<dbReference type="AlphaFoldDB" id="A0A7S1E6B9"/>
<dbReference type="EMBL" id="HBFX01030662">
    <property type="protein sequence ID" value="CAD8967332.1"/>
    <property type="molecule type" value="Transcribed_RNA"/>
</dbReference>
<accession>A0A7S1E6B9</accession>
<reference evidence="1" key="1">
    <citation type="submission" date="2021-01" db="EMBL/GenBank/DDBJ databases">
        <authorList>
            <person name="Corre E."/>
            <person name="Pelletier E."/>
            <person name="Niang G."/>
            <person name="Scheremetjew M."/>
            <person name="Finn R."/>
            <person name="Kale V."/>
            <person name="Holt S."/>
            <person name="Cochrane G."/>
            <person name="Meng A."/>
            <person name="Brown T."/>
            <person name="Cohen L."/>
        </authorList>
    </citation>
    <scope>NUCLEOTIDE SEQUENCE</scope>
    <source>
        <strain evidence="1">CCMP644</strain>
    </source>
</reference>
<sequence length="116" mass="12009">MTCEQWVDCACALDGDKCKCGESCKCGTITNEAIAEFKEKTCPWTNCTCGTPCKCQKSCNCGGDKTAKTEKQWVEAFKSVSAPSAYSNACACSCSAASASSCPCGDGCCGSSLVVM</sequence>
<evidence type="ECO:0000313" key="1">
    <source>
        <dbReference type="EMBL" id="CAD8967332.1"/>
    </source>
</evidence>
<proteinExistence type="predicted"/>
<gene>
    <name evidence="1" type="ORF">HAND00432_LOCUS18491</name>
</gene>
<protein>
    <recommendedName>
        <fullName evidence="2">Metallothionein</fullName>
    </recommendedName>
</protein>
<name>A0A7S1E6B9_HEMAN</name>
<organism evidence="1">
    <name type="scientific">Hemiselmis andersenii</name>
    <name type="common">Cryptophyte alga</name>
    <dbReference type="NCBI Taxonomy" id="464988"/>
    <lineage>
        <taxon>Eukaryota</taxon>
        <taxon>Cryptophyceae</taxon>
        <taxon>Cryptomonadales</taxon>
        <taxon>Hemiselmidaceae</taxon>
        <taxon>Hemiselmis</taxon>
    </lineage>
</organism>
<evidence type="ECO:0008006" key="2">
    <source>
        <dbReference type="Google" id="ProtNLM"/>
    </source>
</evidence>